<organism evidence="6 7">
    <name type="scientific">Escherichia coli O6:H1 (strain CFT073 / ATCC 700928 / UPEC)</name>
    <dbReference type="NCBI Taxonomy" id="199310"/>
    <lineage>
        <taxon>Bacteria</taxon>
        <taxon>Pseudomonadati</taxon>
        <taxon>Pseudomonadota</taxon>
        <taxon>Gammaproteobacteria</taxon>
        <taxon>Enterobacterales</taxon>
        <taxon>Enterobacteriaceae</taxon>
        <taxon>Escherichia</taxon>
    </lineage>
</organism>
<dbReference type="Gene3D" id="1.10.10.10">
    <property type="entry name" value="Winged helix-like DNA-binding domain superfamily/Winged helix DNA-binding domain"/>
    <property type="match status" value="1"/>
</dbReference>
<evidence type="ECO:0000259" key="4">
    <source>
        <dbReference type="PROSITE" id="PS51077"/>
    </source>
</evidence>
<keyword evidence="2" id="KW-0238">DNA-binding</keyword>
<dbReference type="GO" id="GO:0003700">
    <property type="term" value="F:DNA-binding transcription factor activity"/>
    <property type="evidence" value="ECO:0007669"/>
    <property type="project" value="TreeGrafter"/>
</dbReference>
<dbReference type="InterPro" id="IPR005471">
    <property type="entry name" value="Tscrpt_reg_IclR_N"/>
</dbReference>
<dbReference type="SUPFAM" id="SSF46785">
    <property type="entry name" value="Winged helix' DNA-binding domain"/>
    <property type="match status" value="1"/>
</dbReference>
<evidence type="ECO:0000256" key="2">
    <source>
        <dbReference type="ARBA" id="ARBA00023125"/>
    </source>
</evidence>
<dbReference type="PROSITE" id="PS51078">
    <property type="entry name" value="ICLR_ED"/>
    <property type="match status" value="1"/>
</dbReference>
<sequence length="284" mass="31868">MRWSLYCGIYHLFPTSLCGTLQQYHQEKRMAETSSTTAGAQTLLRGLAVLNAVYNGCHDLKSIGEFTGTTRSTTHRLVTVLVEQRYLRHVPTQGYQLGAKLIEFGARALESTSLYEIAQPVLQRLARYTLDTVHLGIVEGDEVLYLEKINSQRGLEMRSRPGHRMPLAITGIGKALILNRTEEEWRTLFKTCGDETKLGTFIQNMRRYAASGFAFDLEENEPTIRCVAAPVYNARDEIVAAISVASTTTYMSLARLEELAPYVKSCAEEISAELGWGKHVRKDK</sequence>
<evidence type="ECO:0000259" key="5">
    <source>
        <dbReference type="PROSITE" id="PS51078"/>
    </source>
</evidence>
<evidence type="ECO:0000256" key="3">
    <source>
        <dbReference type="ARBA" id="ARBA00023163"/>
    </source>
</evidence>
<protein>
    <submittedName>
        <fullName evidence="6">Putative transcriptional regulator</fullName>
    </submittedName>
</protein>
<dbReference type="HOGENOM" id="CLU_062618_6_0_6"/>
<reference evidence="6 7" key="1">
    <citation type="journal article" date="2002" name="Proc. Natl. Acad. Sci. U.S.A.">
        <title>Extensive mosaic structure revealed by the complete genome sequence of uropathogenic Escherichia coli.</title>
        <authorList>
            <person name="Welch R.A."/>
            <person name="Burland V."/>
            <person name="Plunkett G.III."/>
            <person name="Redford P."/>
            <person name="Roesch P."/>
            <person name="Rasko D."/>
            <person name="Buckles E.L."/>
            <person name="Liou S.R."/>
            <person name="Boutin A."/>
            <person name="Hackett J."/>
            <person name="Stroud D."/>
            <person name="Mayhew G.F."/>
            <person name="Rose D.J."/>
            <person name="Zhou S."/>
            <person name="Schwartz D.C."/>
            <person name="Perna N.T."/>
            <person name="Mobley H.L."/>
            <person name="Donnenberg M.S."/>
            <person name="Blattner F.R."/>
        </authorList>
    </citation>
    <scope>NUCLEOTIDE SEQUENCE [LARGE SCALE GENOMIC DNA]</scope>
    <source>
        <strain evidence="7">CFT073 / ATCC 700928 / UPEC</strain>
    </source>
</reference>
<dbReference type="InterPro" id="IPR050707">
    <property type="entry name" value="HTH_MetabolicPath_Reg"/>
</dbReference>
<evidence type="ECO:0000256" key="1">
    <source>
        <dbReference type="ARBA" id="ARBA00023015"/>
    </source>
</evidence>
<dbReference type="SMR" id="A0A0H2VED0"/>
<dbReference type="EMBL" id="AE014075">
    <property type="protein sequence ID" value="AAN83212.1"/>
    <property type="molecule type" value="Genomic_DNA"/>
</dbReference>
<feature type="domain" description="HTH iclR-type" evidence="4">
    <location>
        <begin position="40"/>
        <end position="99"/>
    </location>
</feature>
<evidence type="ECO:0000313" key="7">
    <source>
        <dbReference type="Proteomes" id="UP000001410"/>
    </source>
</evidence>
<dbReference type="PANTHER" id="PTHR30136">
    <property type="entry name" value="HELIX-TURN-HELIX TRANSCRIPTIONAL REGULATOR, ICLR FAMILY"/>
    <property type="match status" value="1"/>
</dbReference>
<dbReference type="InterPro" id="IPR036390">
    <property type="entry name" value="WH_DNA-bd_sf"/>
</dbReference>
<dbReference type="PANTHER" id="PTHR30136:SF35">
    <property type="entry name" value="HTH-TYPE TRANSCRIPTIONAL REGULATOR RV1719"/>
    <property type="match status" value="1"/>
</dbReference>
<dbReference type="SUPFAM" id="SSF55781">
    <property type="entry name" value="GAF domain-like"/>
    <property type="match status" value="1"/>
</dbReference>
<dbReference type="Pfam" id="PF09339">
    <property type="entry name" value="HTH_IclR"/>
    <property type="match status" value="1"/>
</dbReference>
<keyword evidence="7" id="KW-1185">Reference proteome</keyword>
<dbReference type="SMART" id="SM00346">
    <property type="entry name" value="HTH_ICLR"/>
    <property type="match status" value="1"/>
</dbReference>
<dbReference type="AlphaFoldDB" id="A0A0H2VED0"/>
<dbReference type="InterPro" id="IPR014757">
    <property type="entry name" value="Tscrpt_reg_IclR_C"/>
</dbReference>
<keyword evidence="1" id="KW-0805">Transcription regulation</keyword>
<dbReference type="STRING" id="199310.c4779"/>
<proteinExistence type="predicted"/>
<dbReference type="eggNOG" id="COG1414">
    <property type="taxonomic scope" value="Bacteria"/>
</dbReference>
<dbReference type="KEGG" id="ecc:c4779"/>
<dbReference type="GO" id="GO:0003677">
    <property type="term" value="F:DNA binding"/>
    <property type="evidence" value="ECO:0007669"/>
    <property type="project" value="UniProtKB-KW"/>
</dbReference>
<gene>
    <name evidence="6" type="ordered locus">c4779</name>
</gene>
<accession>A0A0H2VED0</accession>
<dbReference type="Gene3D" id="3.30.450.40">
    <property type="match status" value="1"/>
</dbReference>
<feature type="domain" description="IclR-ED" evidence="5">
    <location>
        <begin position="100"/>
        <end position="276"/>
    </location>
</feature>
<dbReference type="InterPro" id="IPR029016">
    <property type="entry name" value="GAF-like_dom_sf"/>
</dbReference>
<evidence type="ECO:0000313" key="6">
    <source>
        <dbReference type="EMBL" id="AAN83212.1"/>
    </source>
</evidence>
<dbReference type="PROSITE" id="PS51077">
    <property type="entry name" value="HTH_ICLR"/>
    <property type="match status" value="1"/>
</dbReference>
<dbReference type="Pfam" id="PF01614">
    <property type="entry name" value="IclR_C"/>
    <property type="match status" value="1"/>
</dbReference>
<dbReference type="GO" id="GO:0045892">
    <property type="term" value="P:negative regulation of DNA-templated transcription"/>
    <property type="evidence" value="ECO:0007669"/>
    <property type="project" value="TreeGrafter"/>
</dbReference>
<name>A0A0H2VED0_ECOL6</name>
<dbReference type="Proteomes" id="UP000001410">
    <property type="component" value="Chromosome"/>
</dbReference>
<keyword evidence="3" id="KW-0804">Transcription</keyword>
<dbReference type="InterPro" id="IPR036388">
    <property type="entry name" value="WH-like_DNA-bd_sf"/>
</dbReference>